<organism evidence="6 7">
    <name type="scientific">Corynebacterium hindlerae</name>
    <dbReference type="NCBI Taxonomy" id="699041"/>
    <lineage>
        <taxon>Bacteria</taxon>
        <taxon>Bacillati</taxon>
        <taxon>Actinomycetota</taxon>
        <taxon>Actinomycetes</taxon>
        <taxon>Mycobacteriales</taxon>
        <taxon>Corynebacteriaceae</taxon>
        <taxon>Corynebacterium</taxon>
    </lineage>
</organism>
<dbReference type="GO" id="GO:0005524">
    <property type="term" value="F:ATP binding"/>
    <property type="evidence" value="ECO:0007669"/>
    <property type="project" value="UniProtKB-KW"/>
</dbReference>
<dbReference type="InterPro" id="IPR017871">
    <property type="entry name" value="ABC_transporter-like_CS"/>
</dbReference>
<reference evidence="6 7" key="1">
    <citation type="submission" date="2020-07" db="EMBL/GenBank/DDBJ databases">
        <title>non toxigenic Corynebacterium sp. nov from a clinical source.</title>
        <authorList>
            <person name="Bernier A.-M."/>
            <person name="Bernard K."/>
        </authorList>
    </citation>
    <scope>NUCLEOTIDE SEQUENCE [LARGE SCALE GENOMIC DNA]</scope>
    <source>
        <strain evidence="7">NML 93-0612</strain>
    </source>
</reference>
<gene>
    <name evidence="6" type="ORF">HW450_09550</name>
</gene>
<feature type="domain" description="ABC transporter" evidence="5">
    <location>
        <begin position="2"/>
        <end position="232"/>
    </location>
</feature>
<proteinExistence type="predicted"/>
<evidence type="ECO:0000256" key="1">
    <source>
        <dbReference type="ARBA" id="ARBA00022448"/>
    </source>
</evidence>
<dbReference type="Gene3D" id="3.40.50.300">
    <property type="entry name" value="P-loop containing nucleotide triphosphate hydrolases"/>
    <property type="match status" value="1"/>
</dbReference>
<dbReference type="Pfam" id="PF00005">
    <property type="entry name" value="ABC_tran"/>
    <property type="match status" value="1"/>
</dbReference>
<evidence type="ECO:0000256" key="3">
    <source>
        <dbReference type="ARBA" id="ARBA00022840"/>
    </source>
</evidence>
<evidence type="ECO:0000313" key="6">
    <source>
        <dbReference type="EMBL" id="QMV86516.1"/>
    </source>
</evidence>
<dbReference type="PROSITE" id="PS00211">
    <property type="entry name" value="ABC_TRANSPORTER_1"/>
    <property type="match status" value="1"/>
</dbReference>
<dbReference type="Proteomes" id="UP000515570">
    <property type="component" value="Chromosome"/>
</dbReference>
<evidence type="ECO:0000256" key="2">
    <source>
        <dbReference type="ARBA" id="ARBA00022741"/>
    </source>
</evidence>
<keyword evidence="7" id="KW-1185">Reference proteome</keyword>
<keyword evidence="2" id="KW-0547">Nucleotide-binding</keyword>
<dbReference type="InterPro" id="IPR003593">
    <property type="entry name" value="AAA+_ATPase"/>
</dbReference>
<protein>
    <submittedName>
        <fullName evidence="6">Heme ABC transporter ATP-binding protein</fullName>
    </submittedName>
</protein>
<dbReference type="AlphaFoldDB" id="A0A7G5FIS5"/>
<dbReference type="InterPro" id="IPR003439">
    <property type="entry name" value="ABC_transporter-like_ATP-bd"/>
</dbReference>
<dbReference type="FunFam" id="3.40.50.300:FF:000134">
    <property type="entry name" value="Iron-enterobactin ABC transporter ATP-binding protein"/>
    <property type="match status" value="1"/>
</dbReference>
<keyword evidence="1" id="KW-0813">Transport</keyword>
<evidence type="ECO:0000313" key="7">
    <source>
        <dbReference type="Proteomes" id="UP000515570"/>
    </source>
</evidence>
<dbReference type="SMART" id="SM00382">
    <property type="entry name" value="AAA"/>
    <property type="match status" value="1"/>
</dbReference>
<dbReference type="EMBL" id="CP059833">
    <property type="protein sequence ID" value="QMV86516.1"/>
    <property type="molecule type" value="Genomic_DNA"/>
</dbReference>
<evidence type="ECO:0000259" key="5">
    <source>
        <dbReference type="PROSITE" id="PS50893"/>
    </source>
</evidence>
<dbReference type="SUPFAM" id="SSF52540">
    <property type="entry name" value="P-loop containing nucleoside triphosphate hydrolases"/>
    <property type="match status" value="1"/>
</dbReference>
<dbReference type="InterPro" id="IPR027417">
    <property type="entry name" value="P-loop_NTPase"/>
</dbReference>
<dbReference type="PROSITE" id="PS50893">
    <property type="entry name" value="ABC_TRANSPORTER_2"/>
    <property type="match status" value="1"/>
</dbReference>
<dbReference type="PANTHER" id="PTHR42794:SF1">
    <property type="entry name" value="HEMIN IMPORT ATP-BINDING PROTEIN HMUV"/>
    <property type="match status" value="1"/>
</dbReference>
<dbReference type="PANTHER" id="PTHR42794">
    <property type="entry name" value="HEMIN IMPORT ATP-BINDING PROTEIN HMUV"/>
    <property type="match status" value="1"/>
</dbReference>
<evidence type="ECO:0000256" key="4">
    <source>
        <dbReference type="ARBA" id="ARBA00022967"/>
    </source>
</evidence>
<keyword evidence="3 6" id="KW-0067">ATP-binding</keyword>
<name>A0A7G5FIS5_9CORY</name>
<accession>A0A7G5FIS5</accession>
<dbReference type="NCBIfam" id="NF010068">
    <property type="entry name" value="PRK13548.1"/>
    <property type="match status" value="1"/>
</dbReference>
<sequence>MVNAKDITVSVLGKKLIKNVSVQLTPGLVTGIIGPNGAGKSTLLAALAGDIATTSGTITIGGKDITRYTPRELARQRAVMLQDVGVSFSYLVRDIVEMGRSPYPADPGDPQRVDHALRTADVAHLQDRIITNLSGGERARVAFARVLCQDTPVVMLDEPTAALDIKHQEQLLSTARDLARRGVAVAVVLHDLNLAAAYCDSITLLKAGSIYAQGTPQEVLNSTLLTDAYECPISVTHPPSSPDTLLISPVRG</sequence>
<keyword evidence="4" id="KW-1278">Translocase</keyword>
<dbReference type="GO" id="GO:0016887">
    <property type="term" value="F:ATP hydrolysis activity"/>
    <property type="evidence" value="ECO:0007669"/>
    <property type="project" value="InterPro"/>
</dbReference>
<dbReference type="CDD" id="cd03214">
    <property type="entry name" value="ABC_Iron-Siderophores_B12_Hemin"/>
    <property type="match status" value="1"/>
</dbReference>